<keyword evidence="5" id="KW-0597">Phosphoprotein</keyword>
<dbReference type="Gene3D" id="1.10.1200.10">
    <property type="entry name" value="ACP-like"/>
    <property type="match status" value="1"/>
</dbReference>
<dbReference type="Proteomes" id="UP000221165">
    <property type="component" value="Unassembled WGS sequence"/>
</dbReference>
<keyword evidence="7" id="KW-0443">Lipid metabolism</keyword>
<dbReference type="GO" id="GO:0000036">
    <property type="term" value="F:acyl carrier activity"/>
    <property type="evidence" value="ECO:0007669"/>
    <property type="project" value="TreeGrafter"/>
</dbReference>
<evidence type="ECO:0000256" key="10">
    <source>
        <dbReference type="SAM" id="SignalP"/>
    </source>
</evidence>
<dbReference type="HAMAP" id="MF_01217">
    <property type="entry name" value="Acyl_carrier"/>
    <property type="match status" value="1"/>
</dbReference>
<dbReference type="PANTHER" id="PTHR20863">
    <property type="entry name" value="ACYL CARRIER PROTEIN"/>
    <property type="match status" value="1"/>
</dbReference>
<evidence type="ECO:0000313" key="12">
    <source>
        <dbReference type="EMBL" id="PHJ15851.1"/>
    </source>
</evidence>
<dbReference type="PANTHER" id="PTHR20863:SF76">
    <property type="entry name" value="CARRIER DOMAIN-CONTAINING PROTEIN"/>
    <property type="match status" value="1"/>
</dbReference>
<evidence type="ECO:0000256" key="2">
    <source>
        <dbReference type="ARBA" id="ARBA00010930"/>
    </source>
</evidence>
<feature type="chain" id="PRO_5012880553" description="Acyl carrier protein" evidence="10">
    <location>
        <begin position="33"/>
        <end position="184"/>
    </location>
</feature>
<comment type="pathway">
    <text evidence="1">Lipid metabolism; fatty acid biosynthesis.</text>
</comment>
<dbReference type="GO" id="GO:0016020">
    <property type="term" value="C:membrane"/>
    <property type="evidence" value="ECO:0007669"/>
    <property type="project" value="GOC"/>
</dbReference>
<evidence type="ECO:0000259" key="11">
    <source>
        <dbReference type="PROSITE" id="PS50075"/>
    </source>
</evidence>
<evidence type="ECO:0000256" key="4">
    <source>
        <dbReference type="ARBA" id="ARBA00022516"/>
    </source>
</evidence>
<evidence type="ECO:0000256" key="8">
    <source>
        <dbReference type="ARBA" id="ARBA00023160"/>
    </source>
</evidence>
<dbReference type="NCBIfam" id="NF002151">
    <property type="entry name" value="PRK00982.1-5"/>
    <property type="match status" value="1"/>
</dbReference>
<dbReference type="SUPFAM" id="SSF47336">
    <property type="entry name" value="ACP-like"/>
    <property type="match status" value="1"/>
</dbReference>
<evidence type="ECO:0000256" key="3">
    <source>
        <dbReference type="ARBA" id="ARBA00022450"/>
    </source>
</evidence>
<dbReference type="GeneID" id="94433646"/>
<dbReference type="GO" id="GO:0009245">
    <property type="term" value="P:lipid A biosynthetic process"/>
    <property type="evidence" value="ECO:0007669"/>
    <property type="project" value="TreeGrafter"/>
</dbReference>
<organism evidence="12 13">
    <name type="scientific">Cystoisospora suis</name>
    <dbReference type="NCBI Taxonomy" id="483139"/>
    <lineage>
        <taxon>Eukaryota</taxon>
        <taxon>Sar</taxon>
        <taxon>Alveolata</taxon>
        <taxon>Apicomplexa</taxon>
        <taxon>Conoidasida</taxon>
        <taxon>Coccidia</taxon>
        <taxon>Eucoccidiorida</taxon>
        <taxon>Eimeriorina</taxon>
        <taxon>Sarcocystidae</taxon>
        <taxon>Cystoisospora</taxon>
    </lineage>
</organism>
<dbReference type="RefSeq" id="XP_067917583.1">
    <property type="nucleotide sequence ID" value="XM_068070435.1"/>
</dbReference>
<keyword evidence="6" id="KW-0276">Fatty acid metabolism</keyword>
<feature type="signal peptide" evidence="10">
    <location>
        <begin position="1"/>
        <end position="32"/>
    </location>
</feature>
<evidence type="ECO:0000256" key="1">
    <source>
        <dbReference type="ARBA" id="ARBA00005194"/>
    </source>
</evidence>
<reference evidence="12 13" key="1">
    <citation type="journal article" date="2017" name="Int. J. Parasitol.">
        <title>The genome of the protozoan parasite Cystoisospora suis and a reverse vaccinology approach to identify vaccine candidates.</title>
        <authorList>
            <person name="Palmieri N."/>
            <person name="Shrestha A."/>
            <person name="Ruttkowski B."/>
            <person name="Beck T."/>
            <person name="Vogl C."/>
            <person name="Tomley F."/>
            <person name="Blake D.P."/>
            <person name="Joachim A."/>
        </authorList>
    </citation>
    <scope>NUCLEOTIDE SEQUENCE [LARGE SCALE GENOMIC DNA]</scope>
    <source>
        <strain evidence="12 13">Wien I</strain>
    </source>
</reference>
<name>A0A2C6JBZ0_9APIC</name>
<keyword evidence="13" id="KW-1185">Reference proteome</keyword>
<dbReference type="FunFam" id="1.10.1200.10:FF:000003">
    <property type="entry name" value="Acyl carrier protein"/>
    <property type="match status" value="1"/>
</dbReference>
<protein>
    <recommendedName>
        <fullName evidence="9">Acyl carrier protein</fullName>
    </recommendedName>
</protein>
<keyword evidence="10" id="KW-0732">Signal</keyword>
<keyword evidence="4 9" id="KW-0444">Lipid biosynthesis</keyword>
<feature type="domain" description="Carrier" evidence="11">
    <location>
        <begin position="105"/>
        <end position="180"/>
    </location>
</feature>
<evidence type="ECO:0000256" key="6">
    <source>
        <dbReference type="ARBA" id="ARBA00022832"/>
    </source>
</evidence>
<sequence>MAAQSSSLTGVPRIAYVACIVFLFTLAGQSQSFVTPGVIRFNYRYGTCPNQRAGLCVTASPALGGRSQPLQILAGRRTGLRGLSLKPTGASGPLFAGGDAGSEEKPLLERVKDVVAEQLGVDRARVTPESNFIKDLDADSLDSVELVMAFEEKFDVNIPDEEASKIATVQDALNYIEKAKKSTA</sequence>
<dbReference type="PROSITE" id="PS50075">
    <property type="entry name" value="CARRIER"/>
    <property type="match status" value="1"/>
</dbReference>
<dbReference type="Pfam" id="PF00550">
    <property type="entry name" value="PP-binding"/>
    <property type="match status" value="1"/>
</dbReference>
<dbReference type="NCBIfam" id="NF002149">
    <property type="entry name" value="PRK00982.1-3"/>
    <property type="match status" value="1"/>
</dbReference>
<dbReference type="InterPro" id="IPR003231">
    <property type="entry name" value="ACP"/>
</dbReference>
<dbReference type="OrthoDB" id="448946at2759"/>
<dbReference type="GO" id="GO:0005829">
    <property type="term" value="C:cytosol"/>
    <property type="evidence" value="ECO:0007669"/>
    <property type="project" value="TreeGrafter"/>
</dbReference>
<dbReference type="GO" id="GO:0005739">
    <property type="term" value="C:mitochondrion"/>
    <property type="evidence" value="ECO:0007669"/>
    <property type="project" value="UniProtKB-ARBA"/>
</dbReference>
<dbReference type="InterPro" id="IPR036736">
    <property type="entry name" value="ACP-like_sf"/>
</dbReference>
<proteinExistence type="inferred from homology"/>
<evidence type="ECO:0000256" key="9">
    <source>
        <dbReference type="RuleBase" id="RU000722"/>
    </source>
</evidence>
<evidence type="ECO:0000256" key="5">
    <source>
        <dbReference type="ARBA" id="ARBA00022553"/>
    </source>
</evidence>
<dbReference type="VEuPathDB" id="ToxoDB:CSUI_010330"/>
<dbReference type="NCBIfam" id="TIGR00517">
    <property type="entry name" value="acyl_carrier"/>
    <property type="match status" value="1"/>
</dbReference>
<dbReference type="AlphaFoldDB" id="A0A2C6JBZ0"/>
<keyword evidence="8 9" id="KW-0275">Fatty acid biosynthesis</keyword>
<comment type="caution">
    <text evidence="12">The sequence shown here is derived from an EMBL/GenBank/DDBJ whole genome shotgun (WGS) entry which is preliminary data.</text>
</comment>
<dbReference type="NCBIfam" id="NF002148">
    <property type="entry name" value="PRK00982.1-2"/>
    <property type="match status" value="1"/>
</dbReference>
<dbReference type="EMBL" id="MIGC01007150">
    <property type="protein sequence ID" value="PHJ15851.1"/>
    <property type="molecule type" value="Genomic_DNA"/>
</dbReference>
<dbReference type="GO" id="GO:0000035">
    <property type="term" value="F:acyl binding"/>
    <property type="evidence" value="ECO:0007669"/>
    <property type="project" value="TreeGrafter"/>
</dbReference>
<dbReference type="NCBIfam" id="NF002150">
    <property type="entry name" value="PRK00982.1-4"/>
    <property type="match status" value="1"/>
</dbReference>
<keyword evidence="3 9" id="KW-0596">Phosphopantetheine</keyword>
<evidence type="ECO:0000256" key="7">
    <source>
        <dbReference type="ARBA" id="ARBA00023098"/>
    </source>
</evidence>
<accession>A0A2C6JBZ0</accession>
<gene>
    <name evidence="12" type="ORF">CSUI_010330</name>
</gene>
<comment type="similarity">
    <text evidence="2">Belongs to the acyl carrier protein (ACP) family.</text>
</comment>
<evidence type="ECO:0000313" key="13">
    <source>
        <dbReference type="Proteomes" id="UP000221165"/>
    </source>
</evidence>
<comment type="function">
    <text evidence="9">Carrier of the growing fatty acid chain in fatty acid biosynthesis.</text>
</comment>
<dbReference type="InterPro" id="IPR009081">
    <property type="entry name" value="PP-bd_ACP"/>
</dbReference>